<dbReference type="InterPro" id="IPR036322">
    <property type="entry name" value="WD40_repeat_dom_sf"/>
</dbReference>
<dbReference type="PROSITE" id="PS00678">
    <property type="entry name" value="WD_REPEATS_1"/>
    <property type="match status" value="1"/>
</dbReference>
<dbReference type="InterPro" id="IPR001680">
    <property type="entry name" value="WD40_rpt"/>
</dbReference>
<dbReference type="SUPFAM" id="SSF50978">
    <property type="entry name" value="WD40 repeat-like"/>
    <property type="match status" value="1"/>
</dbReference>
<dbReference type="InterPro" id="IPR015943">
    <property type="entry name" value="WD40/YVTN_repeat-like_dom_sf"/>
</dbReference>
<dbReference type="InterPro" id="IPR019775">
    <property type="entry name" value="WD40_repeat_CS"/>
</dbReference>
<proteinExistence type="predicted"/>
<dbReference type="GO" id="GO:0031080">
    <property type="term" value="C:nuclear pore outer ring"/>
    <property type="evidence" value="ECO:0007669"/>
    <property type="project" value="TreeGrafter"/>
</dbReference>
<dbReference type="Gene3D" id="2.130.10.10">
    <property type="entry name" value="YVTN repeat-like/Quinoprotein amine dehydrogenase"/>
    <property type="match status" value="1"/>
</dbReference>
<comment type="subcellular location">
    <subcellularLocation>
        <location evidence="1">Nucleus</location>
    </subcellularLocation>
</comment>
<evidence type="ECO:0000256" key="4">
    <source>
        <dbReference type="ARBA" id="ARBA00023242"/>
    </source>
</evidence>
<evidence type="ECO:0000256" key="3">
    <source>
        <dbReference type="ARBA" id="ARBA00022737"/>
    </source>
</evidence>
<feature type="non-terminal residue" evidence="6">
    <location>
        <position position="1"/>
    </location>
</feature>
<dbReference type="EMBL" id="HACM01010273">
    <property type="protein sequence ID" value="CRZ10715.1"/>
    <property type="molecule type" value="Transcribed_RNA"/>
</dbReference>
<reference evidence="6" key="1">
    <citation type="submission" date="2015-04" db="EMBL/GenBank/DDBJ databases">
        <title>The genome sequence of the plant pathogenic Rhizarian Plasmodiophora brassicae reveals insights in its biotrophic life cycle and the origin of chitin synthesis.</title>
        <authorList>
            <person name="Schwelm A."/>
            <person name="Fogelqvist J."/>
            <person name="Knaust A."/>
            <person name="Julke S."/>
            <person name="Lilja T."/>
            <person name="Dhandapani V."/>
            <person name="Bonilla-Rosso G."/>
            <person name="Karlsson M."/>
            <person name="Shevchenko A."/>
            <person name="Choi S.R."/>
            <person name="Kim H.G."/>
            <person name="Park J.Y."/>
            <person name="Lim Y.P."/>
            <person name="Ludwig-Muller J."/>
            <person name="Dixelius C."/>
        </authorList>
    </citation>
    <scope>NUCLEOTIDE SEQUENCE</scope>
    <source>
        <tissue evidence="6">Potato root galls</tissue>
    </source>
</reference>
<dbReference type="PANTHER" id="PTHR22652:SF0">
    <property type="entry name" value="NUCLEOPORIN NUP43"/>
    <property type="match status" value="1"/>
</dbReference>
<dbReference type="Pfam" id="PF00400">
    <property type="entry name" value="WD40"/>
    <property type="match status" value="1"/>
</dbReference>
<keyword evidence="4" id="KW-0539">Nucleus</keyword>
<dbReference type="SMART" id="SM00320">
    <property type="entry name" value="WD40"/>
    <property type="match status" value="4"/>
</dbReference>
<keyword evidence="3" id="KW-0677">Repeat</keyword>
<sequence length="330" mass="35297">SSVEYCDANLNMGAMSDIRWCAHPVHKKVKVARWMGFRQVALGSYAQKANVVETWQMQQSPDQPAKQLSQCHVPGQVMDMFCTADGIIASGLDTGSVVVMQGADRPLHILASIASHSSAVTAISGFDRRLDSGLASVAENGKISIASLETSSISYQSSVSCGSLRALSFLTPTTMITGGMSRRLLLVDNRSPTPALTSQTCESEILSLCAMPDSSLIVGGFLDGTISVWDLRRTKDPAIDQLLVLGRHSVASAVWSLTPVLARSPMMFSCGQDGLLALSDIRAKLDGNESIEEFSLEVTVPLNSVDLRPDSVQDLVMAADNCSLVQVHLP</sequence>
<accession>A0A0H5R9B2</accession>
<organism evidence="6">
    <name type="scientific">Spongospora subterranea</name>
    <dbReference type="NCBI Taxonomy" id="70186"/>
    <lineage>
        <taxon>Eukaryota</taxon>
        <taxon>Sar</taxon>
        <taxon>Rhizaria</taxon>
        <taxon>Endomyxa</taxon>
        <taxon>Phytomyxea</taxon>
        <taxon>Plasmodiophorida</taxon>
        <taxon>Plasmodiophoridae</taxon>
        <taxon>Spongospora</taxon>
    </lineage>
</organism>
<evidence type="ECO:0000313" key="6">
    <source>
        <dbReference type="EMBL" id="CRZ10715.1"/>
    </source>
</evidence>
<keyword evidence="2 5" id="KW-0853">WD repeat</keyword>
<feature type="repeat" description="WD" evidence="5">
    <location>
        <begin position="198"/>
        <end position="239"/>
    </location>
</feature>
<dbReference type="PANTHER" id="PTHR22652">
    <property type="entry name" value="NUCLEOPORIN NUP43"/>
    <property type="match status" value="1"/>
</dbReference>
<evidence type="ECO:0000256" key="1">
    <source>
        <dbReference type="ARBA" id="ARBA00004123"/>
    </source>
</evidence>
<evidence type="ECO:0000256" key="5">
    <source>
        <dbReference type="PROSITE-ProRule" id="PRU00221"/>
    </source>
</evidence>
<protein>
    <submittedName>
        <fullName evidence="6">Uncharacterized protein</fullName>
    </submittedName>
</protein>
<dbReference type="AlphaFoldDB" id="A0A0H5R9B2"/>
<evidence type="ECO:0000256" key="2">
    <source>
        <dbReference type="ARBA" id="ARBA00022574"/>
    </source>
</evidence>
<name>A0A0H5R9B2_9EUKA</name>
<dbReference type="PROSITE" id="PS50082">
    <property type="entry name" value="WD_REPEATS_2"/>
    <property type="match status" value="1"/>
</dbReference>